<dbReference type="AlphaFoldDB" id="A0A0D2NAR3"/>
<evidence type="ECO:0000313" key="2">
    <source>
        <dbReference type="Proteomes" id="UP000032304"/>
    </source>
</evidence>
<accession>A0A0D2NAR3</accession>
<dbReference type="Proteomes" id="UP000032304">
    <property type="component" value="Chromosome 5"/>
</dbReference>
<keyword evidence="2" id="KW-1185">Reference proteome</keyword>
<gene>
    <name evidence="1" type="ORF">B456_005G111100</name>
</gene>
<dbReference type="STRING" id="29730.A0A0D2NAR3"/>
<dbReference type="Gramene" id="KJB29627">
    <property type="protein sequence ID" value="KJB29627"/>
    <property type="gene ID" value="B456_005G111100"/>
</dbReference>
<sequence length="168" mass="19183">MKDDEEFEMLLDEIPYATSHNHHHHHQHERKNHVNGSLHGMYDGSSSSLFSHIGQSLADHGSPPPPLEDFNPHLSSEFDLCRNFSKLYVSNDQENLGSSFRDFSLESNGIQRFDQFNVEKHGVCDTLRKGFFEFMPLSFNGGMNMAFSGLPHNLLGPQMYAYECVLLH</sequence>
<dbReference type="EMBL" id="CM001744">
    <property type="protein sequence ID" value="KJB29627.1"/>
    <property type="molecule type" value="Genomic_DNA"/>
</dbReference>
<organism evidence="1 2">
    <name type="scientific">Gossypium raimondii</name>
    <name type="common">Peruvian cotton</name>
    <name type="synonym">Gossypium klotzschianum subsp. raimondii</name>
    <dbReference type="NCBI Taxonomy" id="29730"/>
    <lineage>
        <taxon>Eukaryota</taxon>
        <taxon>Viridiplantae</taxon>
        <taxon>Streptophyta</taxon>
        <taxon>Embryophyta</taxon>
        <taxon>Tracheophyta</taxon>
        <taxon>Spermatophyta</taxon>
        <taxon>Magnoliopsida</taxon>
        <taxon>eudicotyledons</taxon>
        <taxon>Gunneridae</taxon>
        <taxon>Pentapetalae</taxon>
        <taxon>rosids</taxon>
        <taxon>malvids</taxon>
        <taxon>Malvales</taxon>
        <taxon>Malvaceae</taxon>
        <taxon>Malvoideae</taxon>
        <taxon>Gossypium</taxon>
    </lineage>
</organism>
<proteinExistence type="predicted"/>
<reference evidence="1 2" key="1">
    <citation type="journal article" date="2012" name="Nature">
        <title>Repeated polyploidization of Gossypium genomes and the evolution of spinnable cotton fibres.</title>
        <authorList>
            <person name="Paterson A.H."/>
            <person name="Wendel J.F."/>
            <person name="Gundlach H."/>
            <person name="Guo H."/>
            <person name="Jenkins J."/>
            <person name="Jin D."/>
            <person name="Llewellyn D."/>
            <person name="Showmaker K.C."/>
            <person name="Shu S."/>
            <person name="Udall J."/>
            <person name="Yoo M.J."/>
            <person name="Byers R."/>
            <person name="Chen W."/>
            <person name="Doron-Faigenboim A."/>
            <person name="Duke M.V."/>
            <person name="Gong L."/>
            <person name="Grimwood J."/>
            <person name="Grover C."/>
            <person name="Grupp K."/>
            <person name="Hu G."/>
            <person name="Lee T.H."/>
            <person name="Li J."/>
            <person name="Lin L."/>
            <person name="Liu T."/>
            <person name="Marler B.S."/>
            <person name="Page J.T."/>
            <person name="Roberts A.W."/>
            <person name="Romanel E."/>
            <person name="Sanders W.S."/>
            <person name="Szadkowski E."/>
            <person name="Tan X."/>
            <person name="Tang H."/>
            <person name="Xu C."/>
            <person name="Wang J."/>
            <person name="Wang Z."/>
            <person name="Zhang D."/>
            <person name="Zhang L."/>
            <person name="Ashrafi H."/>
            <person name="Bedon F."/>
            <person name="Bowers J.E."/>
            <person name="Brubaker C.L."/>
            <person name="Chee P.W."/>
            <person name="Das S."/>
            <person name="Gingle A.R."/>
            <person name="Haigler C.H."/>
            <person name="Harker D."/>
            <person name="Hoffmann L.V."/>
            <person name="Hovav R."/>
            <person name="Jones D.C."/>
            <person name="Lemke C."/>
            <person name="Mansoor S."/>
            <person name="ur Rahman M."/>
            <person name="Rainville L.N."/>
            <person name="Rambani A."/>
            <person name="Reddy U.K."/>
            <person name="Rong J.K."/>
            <person name="Saranga Y."/>
            <person name="Scheffler B.E."/>
            <person name="Scheffler J.A."/>
            <person name="Stelly D.M."/>
            <person name="Triplett B.A."/>
            <person name="Van Deynze A."/>
            <person name="Vaslin M.F."/>
            <person name="Waghmare V.N."/>
            <person name="Walford S.A."/>
            <person name="Wright R.J."/>
            <person name="Zaki E.A."/>
            <person name="Zhang T."/>
            <person name="Dennis E.S."/>
            <person name="Mayer K.F."/>
            <person name="Peterson D.G."/>
            <person name="Rokhsar D.S."/>
            <person name="Wang X."/>
            <person name="Schmutz J."/>
        </authorList>
    </citation>
    <scope>NUCLEOTIDE SEQUENCE [LARGE SCALE GENOMIC DNA]</scope>
</reference>
<name>A0A0D2NAR3_GOSRA</name>
<protein>
    <submittedName>
        <fullName evidence="1">Uncharacterized protein</fullName>
    </submittedName>
</protein>
<evidence type="ECO:0000313" key="1">
    <source>
        <dbReference type="EMBL" id="KJB29627.1"/>
    </source>
</evidence>